<evidence type="ECO:0008006" key="4">
    <source>
        <dbReference type="Google" id="ProtNLM"/>
    </source>
</evidence>
<organism evidence="2 3">
    <name type="scientific">Pocillopora damicornis</name>
    <name type="common">Cauliflower coral</name>
    <name type="synonym">Millepora damicornis</name>
    <dbReference type="NCBI Taxonomy" id="46731"/>
    <lineage>
        <taxon>Eukaryota</taxon>
        <taxon>Metazoa</taxon>
        <taxon>Cnidaria</taxon>
        <taxon>Anthozoa</taxon>
        <taxon>Hexacorallia</taxon>
        <taxon>Scleractinia</taxon>
        <taxon>Astrocoeniina</taxon>
        <taxon>Pocilloporidae</taxon>
        <taxon>Pocillopora</taxon>
    </lineage>
</organism>
<sequence>MRFLMEGLFGACAIKVQIVNLMADNLICLKFLLDPVVYVWRIPKYPFGSSIFIIIVSPVTILANILLLHPSRRNCAPQLEFAGHFPAFPVSISASILFAFTLTQYFVVASPLKYGRMITKKKAFVSVVAVYLYHTFICCLPLMGVPRKTKDAIDLFFHDYAVVLITIEVYVIQHYTMKKKMATGWSLQNETSSTSREERRHIKVQRSFVRLNVVLLIMIVLFVP</sequence>
<reference evidence="2 3" key="1">
    <citation type="journal article" date="2018" name="Sci. Rep.">
        <title>Comparative analysis of the Pocillopora damicornis genome highlights role of immune system in coral evolution.</title>
        <authorList>
            <person name="Cunning R."/>
            <person name="Bay R.A."/>
            <person name="Gillette P."/>
            <person name="Baker A.C."/>
            <person name="Traylor-Knowles N."/>
        </authorList>
    </citation>
    <scope>NUCLEOTIDE SEQUENCE [LARGE SCALE GENOMIC DNA]</scope>
    <source>
        <strain evidence="2">RSMAS</strain>
        <tissue evidence="2">Whole animal</tissue>
    </source>
</reference>
<name>A0A3M6UEJ4_POCDA</name>
<dbReference type="EMBL" id="RCHS01001702">
    <property type="protein sequence ID" value="RMX52091.1"/>
    <property type="molecule type" value="Genomic_DNA"/>
</dbReference>
<proteinExistence type="predicted"/>
<protein>
    <recommendedName>
        <fullName evidence="4">G-protein coupled receptors family 1 profile domain-containing protein</fullName>
    </recommendedName>
</protein>
<accession>A0A3M6UEJ4</accession>
<evidence type="ECO:0000256" key="1">
    <source>
        <dbReference type="SAM" id="Phobius"/>
    </source>
</evidence>
<keyword evidence="1" id="KW-0472">Membrane</keyword>
<evidence type="ECO:0000313" key="2">
    <source>
        <dbReference type="EMBL" id="RMX52091.1"/>
    </source>
</evidence>
<feature type="transmembrane region" description="Helical" evidence="1">
    <location>
        <begin position="87"/>
        <end position="112"/>
    </location>
</feature>
<dbReference type="AlphaFoldDB" id="A0A3M6UEJ4"/>
<feature type="transmembrane region" description="Helical" evidence="1">
    <location>
        <begin position="207"/>
        <end position="223"/>
    </location>
</feature>
<dbReference type="Proteomes" id="UP000275408">
    <property type="component" value="Unassembled WGS sequence"/>
</dbReference>
<feature type="transmembrane region" description="Helical" evidence="1">
    <location>
        <begin position="47"/>
        <end position="67"/>
    </location>
</feature>
<gene>
    <name evidence="2" type="ORF">pdam_00019062</name>
</gene>
<keyword evidence="3" id="KW-1185">Reference proteome</keyword>
<keyword evidence="1" id="KW-1133">Transmembrane helix</keyword>
<keyword evidence="1" id="KW-0812">Transmembrane</keyword>
<feature type="transmembrane region" description="Helical" evidence="1">
    <location>
        <begin position="155"/>
        <end position="172"/>
    </location>
</feature>
<evidence type="ECO:0000313" key="3">
    <source>
        <dbReference type="Proteomes" id="UP000275408"/>
    </source>
</evidence>
<dbReference type="SUPFAM" id="SSF81321">
    <property type="entry name" value="Family A G protein-coupled receptor-like"/>
    <property type="match status" value="1"/>
</dbReference>
<dbReference type="Gene3D" id="1.20.1070.10">
    <property type="entry name" value="Rhodopsin 7-helix transmembrane proteins"/>
    <property type="match status" value="1"/>
</dbReference>
<dbReference type="OrthoDB" id="5985578at2759"/>
<feature type="transmembrane region" description="Helical" evidence="1">
    <location>
        <begin position="124"/>
        <end position="143"/>
    </location>
</feature>
<comment type="caution">
    <text evidence="2">The sequence shown here is derived from an EMBL/GenBank/DDBJ whole genome shotgun (WGS) entry which is preliminary data.</text>
</comment>